<dbReference type="AlphaFoldDB" id="A0A1I5E822"/>
<name>A0A1I5E822_PSUAM</name>
<evidence type="ECO:0000313" key="1">
    <source>
        <dbReference type="EMBL" id="SFO07587.1"/>
    </source>
</evidence>
<dbReference type="Proteomes" id="UP000199614">
    <property type="component" value="Unassembled WGS sequence"/>
</dbReference>
<dbReference type="EMBL" id="FOUY01000029">
    <property type="protein sequence ID" value="SFO07587.1"/>
    <property type="molecule type" value="Genomic_DNA"/>
</dbReference>
<sequence>MDEYVVKGAVDKHAAGAATGQEPAGTSGPAPGAVRTAVAAALLAPSVHNSQPWRWRITDDRVELHADPDRRLPFTDPDRRDHLVSCGAALATLHVALTGAGIGHVIERFPRDDRDHLATVRFTGQPATDRADAVLARAIERRRTDRRPFPDGAIAPHTRAALGTRAARYGATLVAVTDTAARAQLAELEQDAARELRSRPGQAAELLVWTRRYADSRDGVRAESVPGGTRWPREPEIGVRFPAGSLPAAALAPDRATILALTTVGDDDAARLAAGEATGVVLLAATRAGLATCPLSRMLEVPSTRRALASRVLRTSEHPQLLIRIGRAPDGRELPATRRRRLADVLVHGS</sequence>
<dbReference type="InterPro" id="IPR050627">
    <property type="entry name" value="Nitroreductase/BluB"/>
</dbReference>
<dbReference type="NCBIfam" id="NF047509">
    <property type="entry name" value="Rv3131_FMN_oxido"/>
    <property type="match status" value="1"/>
</dbReference>
<evidence type="ECO:0000313" key="2">
    <source>
        <dbReference type="Proteomes" id="UP000199614"/>
    </source>
</evidence>
<dbReference type="PANTHER" id="PTHR23026:SF123">
    <property type="entry name" value="NAD(P)H NITROREDUCTASE RV3131-RELATED"/>
    <property type="match status" value="1"/>
</dbReference>
<dbReference type="STRING" id="260086.SAMN05216207_102972"/>
<dbReference type="Gene3D" id="3.40.109.10">
    <property type="entry name" value="NADH Oxidase"/>
    <property type="match status" value="1"/>
</dbReference>
<reference evidence="1 2" key="1">
    <citation type="submission" date="2016-10" db="EMBL/GenBank/DDBJ databases">
        <authorList>
            <person name="de Groot N.N."/>
        </authorList>
    </citation>
    <scope>NUCLEOTIDE SEQUENCE [LARGE SCALE GENOMIC DNA]</scope>
    <source>
        <strain evidence="1 2">CGMCC 4.1877</strain>
    </source>
</reference>
<dbReference type="SUPFAM" id="SSF55469">
    <property type="entry name" value="FMN-dependent nitroreductase-like"/>
    <property type="match status" value="2"/>
</dbReference>
<keyword evidence="2" id="KW-1185">Reference proteome</keyword>
<dbReference type="OrthoDB" id="8156917at2"/>
<dbReference type="RefSeq" id="WP_093349884.1">
    <property type="nucleotide sequence ID" value="NZ_FOUY01000029.1"/>
</dbReference>
<organism evidence="1 2">
    <name type="scientific">Pseudonocardia ammonioxydans</name>
    <dbReference type="NCBI Taxonomy" id="260086"/>
    <lineage>
        <taxon>Bacteria</taxon>
        <taxon>Bacillati</taxon>
        <taxon>Actinomycetota</taxon>
        <taxon>Actinomycetes</taxon>
        <taxon>Pseudonocardiales</taxon>
        <taxon>Pseudonocardiaceae</taxon>
        <taxon>Pseudonocardia</taxon>
    </lineage>
</organism>
<proteinExistence type="predicted"/>
<dbReference type="InterPro" id="IPR000415">
    <property type="entry name" value="Nitroreductase-like"/>
</dbReference>
<dbReference type="GO" id="GO:0016491">
    <property type="term" value="F:oxidoreductase activity"/>
    <property type="evidence" value="ECO:0007669"/>
    <property type="project" value="InterPro"/>
</dbReference>
<gene>
    <name evidence="1" type="ORF">SAMN05216207_102972</name>
</gene>
<protein>
    <recommendedName>
        <fullName evidence="3">Nitroreductase family protein</fullName>
    </recommendedName>
</protein>
<evidence type="ECO:0008006" key="3">
    <source>
        <dbReference type="Google" id="ProtNLM"/>
    </source>
</evidence>
<accession>A0A1I5E822</accession>
<dbReference type="PANTHER" id="PTHR23026">
    <property type="entry name" value="NADPH NITROREDUCTASE"/>
    <property type="match status" value="1"/>
</dbReference>